<accession>A0A015JGI9</accession>
<dbReference type="Proteomes" id="UP000022910">
    <property type="component" value="Unassembled WGS sequence"/>
</dbReference>
<keyword evidence="2" id="KW-1185">Reference proteome</keyword>
<name>A0A015JGI9_RHIIW</name>
<dbReference type="OrthoDB" id="2304243at2759"/>
<comment type="caution">
    <text evidence="1">The sequence shown here is derived from an EMBL/GenBank/DDBJ whole genome shotgun (WGS) entry which is preliminary data.</text>
</comment>
<reference evidence="1 2" key="1">
    <citation type="submission" date="2014-02" db="EMBL/GenBank/DDBJ databases">
        <title>Single nucleus genome sequencing reveals high similarity among nuclei of an endomycorrhizal fungus.</title>
        <authorList>
            <person name="Lin K."/>
            <person name="Geurts R."/>
            <person name="Zhang Z."/>
            <person name="Limpens E."/>
            <person name="Saunders D.G."/>
            <person name="Mu D."/>
            <person name="Pang E."/>
            <person name="Cao H."/>
            <person name="Cha H."/>
            <person name="Lin T."/>
            <person name="Zhou Q."/>
            <person name="Shang Y."/>
            <person name="Li Y."/>
            <person name="Ivanov S."/>
            <person name="Sharma T."/>
            <person name="Velzen R.V."/>
            <person name="Ruijter N.D."/>
            <person name="Aanen D.K."/>
            <person name="Win J."/>
            <person name="Kamoun S."/>
            <person name="Bisseling T."/>
            <person name="Huang S."/>
        </authorList>
    </citation>
    <scope>NUCLEOTIDE SEQUENCE [LARGE SCALE GENOMIC DNA]</scope>
    <source>
        <strain evidence="2">DAOM197198w</strain>
    </source>
</reference>
<gene>
    <name evidence="1" type="ORF">RirG_126180</name>
</gene>
<evidence type="ECO:0000313" key="1">
    <source>
        <dbReference type="EMBL" id="EXX66205.1"/>
    </source>
</evidence>
<dbReference type="HOGENOM" id="CLU_126707_0_0_1"/>
<dbReference type="EMBL" id="JEMT01019415">
    <property type="protein sequence ID" value="EXX66205.1"/>
    <property type="molecule type" value="Genomic_DNA"/>
</dbReference>
<sequence length="183" mass="21696">MSDIYYSNSEDWSYDLNSIAQEEPGFISLTPKFSMFDNIQTNLEDYWRVSPTMAQSEAIQAIDAFIMTIHYILIKSIQTLERSPKISITFYKHSSPVRKGYIIHEIPCELDHRMFDNFNEVGYNLLQNRKINERCESHFIERFNNYGFRWKRYFDYDNECVMLNVSIKTKTDEILRGVKIAGP</sequence>
<proteinExistence type="predicted"/>
<evidence type="ECO:0000313" key="2">
    <source>
        <dbReference type="Proteomes" id="UP000022910"/>
    </source>
</evidence>
<protein>
    <submittedName>
        <fullName evidence="1">Uncharacterized protein</fullName>
    </submittedName>
</protein>
<dbReference type="AlphaFoldDB" id="A0A015JGI9"/>
<organism evidence="1 2">
    <name type="scientific">Rhizophagus irregularis (strain DAOM 197198w)</name>
    <name type="common">Glomus intraradices</name>
    <dbReference type="NCBI Taxonomy" id="1432141"/>
    <lineage>
        <taxon>Eukaryota</taxon>
        <taxon>Fungi</taxon>
        <taxon>Fungi incertae sedis</taxon>
        <taxon>Mucoromycota</taxon>
        <taxon>Glomeromycotina</taxon>
        <taxon>Glomeromycetes</taxon>
        <taxon>Glomerales</taxon>
        <taxon>Glomeraceae</taxon>
        <taxon>Rhizophagus</taxon>
    </lineage>
</organism>